<evidence type="ECO:0000313" key="3">
    <source>
        <dbReference type="EMBL" id="JAG59909.1"/>
    </source>
</evidence>
<protein>
    <submittedName>
        <fullName evidence="2">Nucleoprotein</fullName>
    </submittedName>
</protein>
<dbReference type="AlphaFoldDB" id="A0A0A9WBS6"/>
<name>A0A0A9WBS6_LYGHE</name>
<keyword evidence="1" id="KW-0732">Signal</keyword>
<feature type="signal peptide" evidence="1">
    <location>
        <begin position="1"/>
        <end position="20"/>
    </location>
</feature>
<dbReference type="EMBL" id="GBHO01038753">
    <property type="protein sequence ID" value="JAG04851.1"/>
    <property type="molecule type" value="Transcribed_RNA"/>
</dbReference>
<sequence length="152" mass="17275">KFAMKLANFFPLLFVYAICAEPINITVHETRKLTRELREADTLLAQISETKGTVLSRNRRSEVFRDVAKLLRKLSNCEVDLISKRTGPQGEMIDKLLTRIEEKSYQLKTLLIQLQQSDGETSYFPATAATPSPRYPYYSLQPALSVYANTLG</sequence>
<dbReference type="EMBL" id="GBRD01005912">
    <property type="protein sequence ID" value="JAG59909.1"/>
    <property type="molecule type" value="Transcribed_RNA"/>
</dbReference>
<gene>
    <name evidence="2" type="primary">N_7</name>
    <name evidence="2" type="ORF">CM83_28353</name>
</gene>
<evidence type="ECO:0000256" key="1">
    <source>
        <dbReference type="SAM" id="SignalP"/>
    </source>
</evidence>
<feature type="chain" id="PRO_5015033654" evidence="1">
    <location>
        <begin position="21"/>
        <end position="152"/>
    </location>
</feature>
<reference evidence="2" key="2">
    <citation type="submission" date="2014-07" db="EMBL/GenBank/DDBJ databases">
        <authorList>
            <person name="Hull J."/>
        </authorList>
    </citation>
    <scope>NUCLEOTIDE SEQUENCE</scope>
</reference>
<proteinExistence type="predicted"/>
<reference evidence="2" key="1">
    <citation type="journal article" date="2014" name="PLoS ONE">
        <title>Transcriptome-Based Identification of ABC Transporters in the Western Tarnished Plant Bug Lygus hesperus.</title>
        <authorList>
            <person name="Hull J.J."/>
            <person name="Chaney K."/>
            <person name="Geib S.M."/>
            <person name="Fabrick J.A."/>
            <person name="Brent C.S."/>
            <person name="Walsh D."/>
            <person name="Lavine L.C."/>
        </authorList>
    </citation>
    <scope>NUCLEOTIDE SEQUENCE</scope>
</reference>
<evidence type="ECO:0000313" key="2">
    <source>
        <dbReference type="EMBL" id="JAG04851.1"/>
    </source>
</evidence>
<feature type="non-terminal residue" evidence="2">
    <location>
        <position position="1"/>
    </location>
</feature>
<reference evidence="3" key="3">
    <citation type="submission" date="2014-09" db="EMBL/GenBank/DDBJ databases">
        <authorList>
            <person name="Magalhaes I.L.F."/>
            <person name="Oliveira U."/>
            <person name="Santos F.R."/>
            <person name="Vidigal T.H.D.A."/>
            <person name="Brescovit A.D."/>
            <person name="Santos A.J."/>
        </authorList>
    </citation>
    <scope>NUCLEOTIDE SEQUENCE</scope>
</reference>
<accession>A0A0A9WBS6</accession>
<organism evidence="2">
    <name type="scientific">Lygus hesperus</name>
    <name type="common">Western plant bug</name>
    <dbReference type="NCBI Taxonomy" id="30085"/>
    <lineage>
        <taxon>Eukaryota</taxon>
        <taxon>Metazoa</taxon>
        <taxon>Ecdysozoa</taxon>
        <taxon>Arthropoda</taxon>
        <taxon>Hexapoda</taxon>
        <taxon>Insecta</taxon>
        <taxon>Pterygota</taxon>
        <taxon>Neoptera</taxon>
        <taxon>Paraneoptera</taxon>
        <taxon>Hemiptera</taxon>
        <taxon>Heteroptera</taxon>
        <taxon>Panheteroptera</taxon>
        <taxon>Cimicomorpha</taxon>
        <taxon>Miridae</taxon>
        <taxon>Mirini</taxon>
        <taxon>Lygus</taxon>
    </lineage>
</organism>